<dbReference type="Proteomes" id="UP001056012">
    <property type="component" value="Chromosome 3"/>
</dbReference>
<feature type="region of interest" description="Disordered" evidence="9">
    <location>
        <begin position="111"/>
        <end position="130"/>
    </location>
</feature>
<feature type="transmembrane region" description="Helical" evidence="10">
    <location>
        <begin position="83"/>
        <end position="100"/>
    </location>
</feature>
<evidence type="ECO:0000256" key="9">
    <source>
        <dbReference type="SAM" id="MobiDB-lite"/>
    </source>
</evidence>
<keyword evidence="5 10" id="KW-1133">Transmembrane helix</keyword>
<keyword evidence="7 10" id="KW-0472">Membrane</keyword>
<feature type="domain" description="Phospholipid/glycerol acyltransferase" evidence="11">
    <location>
        <begin position="128"/>
        <end position="244"/>
    </location>
</feature>
<dbReference type="GO" id="GO:0016746">
    <property type="term" value="F:acyltransferase activity"/>
    <property type="evidence" value="ECO:0007669"/>
    <property type="project" value="UniProtKB-KW"/>
</dbReference>
<evidence type="ECO:0000313" key="13">
    <source>
        <dbReference type="Proteomes" id="UP001056012"/>
    </source>
</evidence>
<evidence type="ECO:0000256" key="6">
    <source>
        <dbReference type="ARBA" id="ARBA00023098"/>
    </source>
</evidence>
<dbReference type="EMBL" id="CP089276">
    <property type="protein sequence ID" value="USP77916.1"/>
    <property type="molecule type" value="Genomic_DNA"/>
</dbReference>
<evidence type="ECO:0000259" key="11">
    <source>
        <dbReference type="Pfam" id="PF01553"/>
    </source>
</evidence>
<name>A0A9Q9DTZ1_CURCL</name>
<evidence type="ECO:0000256" key="10">
    <source>
        <dbReference type="SAM" id="Phobius"/>
    </source>
</evidence>
<dbReference type="Pfam" id="PF01553">
    <property type="entry name" value="Acyltransferase"/>
    <property type="match status" value="1"/>
</dbReference>
<keyword evidence="8" id="KW-0012">Acyltransferase</keyword>
<dbReference type="GO" id="GO:0016020">
    <property type="term" value="C:membrane"/>
    <property type="evidence" value="ECO:0007669"/>
    <property type="project" value="UniProtKB-SubCell"/>
</dbReference>
<evidence type="ECO:0000256" key="2">
    <source>
        <dbReference type="ARBA" id="ARBA00008655"/>
    </source>
</evidence>
<keyword evidence="3" id="KW-0808">Transferase</keyword>
<feature type="region of interest" description="Disordered" evidence="9">
    <location>
        <begin position="322"/>
        <end position="349"/>
    </location>
</feature>
<dbReference type="AlphaFoldDB" id="A0A9Q9DTZ1"/>
<proteinExistence type="inferred from homology"/>
<evidence type="ECO:0000256" key="5">
    <source>
        <dbReference type="ARBA" id="ARBA00022989"/>
    </source>
</evidence>
<feature type="region of interest" description="Disordered" evidence="9">
    <location>
        <begin position="286"/>
        <end position="305"/>
    </location>
</feature>
<keyword evidence="4 10" id="KW-0812">Transmembrane</keyword>
<evidence type="ECO:0000313" key="12">
    <source>
        <dbReference type="EMBL" id="USP77916.1"/>
    </source>
</evidence>
<dbReference type="VEuPathDB" id="FungiDB:yc1106_05190"/>
<dbReference type="OrthoDB" id="272512at2759"/>
<organism evidence="12 13">
    <name type="scientific">Curvularia clavata</name>
    <dbReference type="NCBI Taxonomy" id="95742"/>
    <lineage>
        <taxon>Eukaryota</taxon>
        <taxon>Fungi</taxon>
        <taxon>Dikarya</taxon>
        <taxon>Ascomycota</taxon>
        <taxon>Pezizomycotina</taxon>
        <taxon>Dothideomycetes</taxon>
        <taxon>Pleosporomycetidae</taxon>
        <taxon>Pleosporales</taxon>
        <taxon>Pleosporineae</taxon>
        <taxon>Pleosporaceae</taxon>
        <taxon>Curvularia</taxon>
    </lineage>
</organism>
<feature type="transmembrane region" description="Helical" evidence="10">
    <location>
        <begin position="51"/>
        <end position="71"/>
    </location>
</feature>
<feature type="compositionally biased region" description="Low complexity" evidence="9">
    <location>
        <begin position="291"/>
        <end position="305"/>
    </location>
</feature>
<keyword evidence="13" id="KW-1185">Reference proteome</keyword>
<reference evidence="12" key="1">
    <citation type="submission" date="2021-12" db="EMBL/GenBank/DDBJ databases">
        <title>Curvularia clavata genome.</title>
        <authorList>
            <person name="Cao Y."/>
        </authorList>
    </citation>
    <scope>NUCLEOTIDE SEQUENCE</scope>
    <source>
        <strain evidence="12">Yc1106</strain>
    </source>
</reference>
<accession>A0A9Q9DTZ1</accession>
<dbReference type="InterPro" id="IPR002123">
    <property type="entry name" value="Plipid/glycerol_acylTrfase"/>
</dbReference>
<dbReference type="PANTHER" id="PTHR23063">
    <property type="entry name" value="PHOSPHOLIPID ACYLTRANSFERASE"/>
    <property type="match status" value="1"/>
</dbReference>
<keyword evidence="6" id="KW-0443">Lipid metabolism</keyword>
<comment type="subcellular location">
    <subcellularLocation>
        <location evidence="1">Membrane</location>
    </subcellularLocation>
</comment>
<dbReference type="GO" id="GO:0006629">
    <property type="term" value="P:lipid metabolic process"/>
    <property type="evidence" value="ECO:0007669"/>
    <property type="project" value="UniProtKB-KW"/>
</dbReference>
<sequence>MCLTVVNTLSCFQRPLHVDLESICLQLETGTAIAPFLPVPPPPVSIIWQPIYLFLFCIRTPFVIAFSLLYFLGLEFLPVGRRLKYAVLWLMLGIPGVWWVDLQVDGVKRGRRTKSGADQHNRQLHSAKNNLPKPGTIIASSFTSPLDPLYLAAIFQPIFTRSYPHERKVERITLFRAIMLAFSPPALTPHDQAKLVTLKQLTRENPDRIICVFPETTTTNGRGILPLCPSLLSADGKTKIYPVNLRYTPQDVTTAVPGGYFSWFWGLLSKPSHQMRVRIASRVYNSANQDSPAKPSSESSKAMASGYESNIFEQPEFKDGFSGAHGEGGDGMDVDVGGTSSGYDPSPQEQKVLERVAEDLARLGRVKRVGLGVEDKVAFLKVWGSRKR</sequence>
<evidence type="ECO:0000256" key="1">
    <source>
        <dbReference type="ARBA" id="ARBA00004370"/>
    </source>
</evidence>
<comment type="similarity">
    <text evidence="2">Belongs to the 1-acyl-sn-glycerol-3-phosphate acyltransferase family.</text>
</comment>
<evidence type="ECO:0000256" key="8">
    <source>
        <dbReference type="ARBA" id="ARBA00023315"/>
    </source>
</evidence>
<evidence type="ECO:0000256" key="7">
    <source>
        <dbReference type="ARBA" id="ARBA00023136"/>
    </source>
</evidence>
<dbReference type="PANTHER" id="PTHR23063:SF60">
    <property type="entry name" value="LYSOPHOSPHATIDIC ACID:OLEOYL-COA ACYLTRANSFERASE 1"/>
    <property type="match status" value="1"/>
</dbReference>
<gene>
    <name evidence="12" type="ORF">yc1106_05190</name>
</gene>
<evidence type="ECO:0000256" key="3">
    <source>
        <dbReference type="ARBA" id="ARBA00022679"/>
    </source>
</evidence>
<evidence type="ECO:0000256" key="4">
    <source>
        <dbReference type="ARBA" id="ARBA00022692"/>
    </source>
</evidence>
<protein>
    <recommendedName>
        <fullName evidence="11">Phospholipid/glycerol acyltransferase domain-containing protein</fullName>
    </recommendedName>
</protein>